<gene>
    <name evidence="2" type="ORF">F2Q69_00022210</name>
</gene>
<organism evidence="2 3">
    <name type="scientific">Brassica cretica</name>
    <name type="common">Mustard</name>
    <dbReference type="NCBI Taxonomy" id="69181"/>
    <lineage>
        <taxon>Eukaryota</taxon>
        <taxon>Viridiplantae</taxon>
        <taxon>Streptophyta</taxon>
        <taxon>Embryophyta</taxon>
        <taxon>Tracheophyta</taxon>
        <taxon>Spermatophyta</taxon>
        <taxon>Magnoliopsida</taxon>
        <taxon>eudicotyledons</taxon>
        <taxon>Gunneridae</taxon>
        <taxon>Pentapetalae</taxon>
        <taxon>rosids</taxon>
        <taxon>malvids</taxon>
        <taxon>Brassicales</taxon>
        <taxon>Brassicaceae</taxon>
        <taxon>Brassiceae</taxon>
        <taxon>Brassica</taxon>
    </lineage>
</organism>
<protein>
    <recommendedName>
        <fullName evidence="1">Retrotransposon gag domain-containing protein</fullName>
    </recommendedName>
</protein>
<evidence type="ECO:0000313" key="2">
    <source>
        <dbReference type="EMBL" id="KAF3542060.1"/>
    </source>
</evidence>
<evidence type="ECO:0000259" key="1">
    <source>
        <dbReference type="Pfam" id="PF03732"/>
    </source>
</evidence>
<dbReference type="Proteomes" id="UP000712600">
    <property type="component" value="Unassembled WGS sequence"/>
</dbReference>
<comment type="caution">
    <text evidence="2">The sequence shown here is derived from an EMBL/GenBank/DDBJ whole genome shotgun (WGS) entry which is preliminary data.</text>
</comment>
<accession>A0A8S9QLC7</accession>
<dbReference type="Pfam" id="PF03732">
    <property type="entry name" value="Retrotrans_gag"/>
    <property type="match status" value="1"/>
</dbReference>
<evidence type="ECO:0000313" key="3">
    <source>
        <dbReference type="Proteomes" id="UP000712600"/>
    </source>
</evidence>
<feature type="domain" description="Retrotransposon gag" evidence="1">
    <location>
        <begin position="210"/>
        <end position="257"/>
    </location>
</feature>
<sequence length="382" mass="43194">MLQHSTCQSFGTDCKELIAMIKEPRAWPSFATELERIETLHICFPDFKFTYVPRTQNQISDALPKTARSFHRELYFNCCSIPVWLPRPPQMPPRRRVVRTQAASAARESGDEHVPPPVPPIDKDAIRQMVQDAARQAAQEVVQQAVQEAATVAAQEVFTQMAAGQQVQGQQQPPIQQVPGVFQVPPPPPPLVIPEQVPEVDETLIRALHQKKNSSEHLKQGTRSVREYERDFCQLHLFAGNNFNTEDLIRKFLDGMRVDLRGRYNIVTYTSLEDLVEKTAVQEACIVKEEKYSKAAQPKSRPADVQVLSEQTSRCSGYWADCSSRSGPGSCFNCGVIISESVQRGEILHFHRRLSVRPSPHEDLLQEATRVEPIDGMYLSPW</sequence>
<proteinExistence type="predicted"/>
<name>A0A8S9QLC7_BRACR</name>
<dbReference type="InterPro" id="IPR005162">
    <property type="entry name" value="Retrotrans_gag_dom"/>
</dbReference>
<dbReference type="EMBL" id="QGKX02001290">
    <property type="protein sequence ID" value="KAF3542060.1"/>
    <property type="molecule type" value="Genomic_DNA"/>
</dbReference>
<dbReference type="AlphaFoldDB" id="A0A8S9QLC7"/>
<reference evidence="2" key="1">
    <citation type="submission" date="2019-12" db="EMBL/GenBank/DDBJ databases">
        <title>Genome sequencing and annotation of Brassica cretica.</title>
        <authorList>
            <person name="Studholme D.J."/>
            <person name="Sarris P."/>
        </authorList>
    </citation>
    <scope>NUCLEOTIDE SEQUENCE</scope>
    <source>
        <strain evidence="2">PFS-109/04</strain>
        <tissue evidence="2">Leaf</tissue>
    </source>
</reference>